<dbReference type="RefSeq" id="WP_307409977.1">
    <property type="nucleotide sequence ID" value="NZ_JAUSUR010000006.1"/>
</dbReference>
<evidence type="ECO:0000313" key="4">
    <source>
        <dbReference type="Proteomes" id="UP001230220"/>
    </source>
</evidence>
<protein>
    <submittedName>
        <fullName evidence="3">Cupin superfamily protein</fullName>
    </submittedName>
</protein>
<name>A0ABU0E6F0_9FIRM</name>
<comment type="caution">
    <text evidence="3">The sequence shown here is derived from an EMBL/GenBank/DDBJ whole genome shotgun (WGS) entry which is preliminary data.</text>
</comment>
<dbReference type="EMBL" id="JAUSUR010000006">
    <property type="protein sequence ID" value="MDQ0362396.1"/>
    <property type="molecule type" value="Genomic_DNA"/>
</dbReference>
<dbReference type="Proteomes" id="UP001230220">
    <property type="component" value="Unassembled WGS sequence"/>
</dbReference>
<dbReference type="InterPro" id="IPR011051">
    <property type="entry name" value="RmlC_Cupin_sf"/>
</dbReference>
<keyword evidence="1" id="KW-0479">Metal-binding</keyword>
<dbReference type="PANTHER" id="PTHR35848">
    <property type="entry name" value="OXALATE-BINDING PROTEIN"/>
    <property type="match status" value="1"/>
</dbReference>
<dbReference type="InterPro" id="IPR013096">
    <property type="entry name" value="Cupin_2"/>
</dbReference>
<organism evidence="3 4">
    <name type="scientific">Breznakia pachnodae</name>
    <dbReference type="NCBI Taxonomy" id="265178"/>
    <lineage>
        <taxon>Bacteria</taxon>
        <taxon>Bacillati</taxon>
        <taxon>Bacillota</taxon>
        <taxon>Erysipelotrichia</taxon>
        <taxon>Erysipelotrichales</taxon>
        <taxon>Erysipelotrichaceae</taxon>
        <taxon>Breznakia</taxon>
    </lineage>
</organism>
<feature type="domain" description="Cupin type-2" evidence="2">
    <location>
        <begin position="44"/>
        <end position="113"/>
    </location>
</feature>
<dbReference type="Gene3D" id="2.60.120.10">
    <property type="entry name" value="Jelly Rolls"/>
    <property type="match status" value="1"/>
</dbReference>
<evidence type="ECO:0000256" key="1">
    <source>
        <dbReference type="ARBA" id="ARBA00022723"/>
    </source>
</evidence>
<proteinExistence type="predicted"/>
<dbReference type="SUPFAM" id="SSF51182">
    <property type="entry name" value="RmlC-like cupins"/>
    <property type="match status" value="1"/>
</dbReference>
<dbReference type="InterPro" id="IPR014710">
    <property type="entry name" value="RmlC-like_jellyroll"/>
</dbReference>
<evidence type="ECO:0000259" key="2">
    <source>
        <dbReference type="Pfam" id="PF07883"/>
    </source>
</evidence>
<keyword evidence="4" id="KW-1185">Reference proteome</keyword>
<reference evidence="3 4" key="1">
    <citation type="submission" date="2023-07" db="EMBL/GenBank/DDBJ databases">
        <title>Genomic Encyclopedia of Type Strains, Phase IV (KMG-IV): sequencing the most valuable type-strain genomes for metagenomic binning, comparative biology and taxonomic classification.</title>
        <authorList>
            <person name="Goeker M."/>
        </authorList>
    </citation>
    <scope>NUCLEOTIDE SEQUENCE [LARGE SCALE GENOMIC DNA]</scope>
    <source>
        <strain evidence="3 4">DSM 16784</strain>
    </source>
</reference>
<accession>A0ABU0E6F0</accession>
<dbReference type="InterPro" id="IPR051610">
    <property type="entry name" value="GPI/OXD"/>
</dbReference>
<dbReference type="PANTHER" id="PTHR35848:SF6">
    <property type="entry name" value="CUPIN TYPE-2 DOMAIN-CONTAINING PROTEIN"/>
    <property type="match status" value="1"/>
</dbReference>
<sequence length="156" mass="18053">MTKTIIVNENDVERVHRKPHEKYEYYKRQITSRDQFDQLYVSIYDIPPLKASYPFHYHVNNTEAFYIISGQGLFIGDGEENIIRKGDVIVCPQGKEGVHKIVNTSETQMLTYIDIDSTNSPDIVHYPDSKKINVIVHGESADVYMEEDTVDYFTGE</sequence>
<dbReference type="Pfam" id="PF07883">
    <property type="entry name" value="Cupin_2"/>
    <property type="match status" value="1"/>
</dbReference>
<gene>
    <name evidence="3" type="ORF">J2S15_003150</name>
</gene>
<evidence type="ECO:0000313" key="3">
    <source>
        <dbReference type="EMBL" id="MDQ0362396.1"/>
    </source>
</evidence>